<organism evidence="2 4">
    <name type="scientific">Acutalibacter muris</name>
    <dbReference type="NCBI Taxonomy" id="1796620"/>
    <lineage>
        <taxon>Bacteria</taxon>
        <taxon>Bacillati</taxon>
        <taxon>Bacillota</taxon>
        <taxon>Clostridia</taxon>
        <taxon>Eubacteriales</taxon>
        <taxon>Acutalibacteraceae</taxon>
        <taxon>Acutalibacter</taxon>
    </lineage>
</organism>
<proteinExistence type="predicted"/>
<reference evidence="1" key="1">
    <citation type="journal article" date="2017" name="Genome Announc.">
        <title>High-Quality Whole-Genome Sequences of the Oligo-Mouse-Microbiota Bacterial Community.</title>
        <authorList>
            <person name="Garzetti D."/>
            <person name="Brugiroux S."/>
            <person name="Bunk B."/>
            <person name="Pukall R."/>
            <person name="McCoy K.D."/>
            <person name="Macpherson A.J."/>
            <person name="Stecher B."/>
        </authorList>
    </citation>
    <scope>NUCLEOTIDE SEQUENCE</scope>
    <source>
        <strain evidence="1">KB18</strain>
    </source>
</reference>
<dbReference type="EMBL" id="CP021422">
    <property type="protein sequence ID" value="ASB42212.1"/>
    <property type="molecule type" value="Genomic_DNA"/>
</dbReference>
<dbReference type="RefSeq" id="WP_066538359.1">
    <property type="nucleotide sequence ID" value="NZ_CP065321.1"/>
</dbReference>
<dbReference type="KEGG" id="amur:ADH66_17040"/>
<dbReference type="EMBL" id="CP065321">
    <property type="protein sequence ID" value="QQR31488.1"/>
    <property type="molecule type" value="Genomic_DNA"/>
</dbReference>
<dbReference type="Proteomes" id="UP000196710">
    <property type="component" value="Chromosome"/>
</dbReference>
<sequence>MHVMVYGAILDKGQPHFTDMHVIMRGLGSIGPHHNWLITDWTCYAYPPEMQNDSEWKTGPELMEMLNHLPGVQWVWGVFSGFEPQVTREQALQYPMPYADGNPGFWTNPPTLQHPLASVEIVAFDSAFVLLLSREREVYEAFRAAFPPSKDLFEMNASYDRV</sequence>
<evidence type="ECO:0000313" key="3">
    <source>
        <dbReference type="Proteomes" id="UP000196710"/>
    </source>
</evidence>
<evidence type="ECO:0000313" key="2">
    <source>
        <dbReference type="EMBL" id="QQR31488.1"/>
    </source>
</evidence>
<accession>A0A1Z2XUU8</accession>
<evidence type="ECO:0000313" key="1">
    <source>
        <dbReference type="EMBL" id="ASB42212.1"/>
    </source>
</evidence>
<keyword evidence="3" id="KW-1185">Reference proteome</keyword>
<reference evidence="2 4" key="3">
    <citation type="submission" date="2020-11" db="EMBL/GenBank/DDBJ databases">
        <title>Closed and high quality bacterial genomes of the OMM12 community.</title>
        <authorList>
            <person name="Marbouty M."/>
            <person name="Lamy-Besnier Q."/>
            <person name="Debarbieux L."/>
            <person name="Koszul R."/>
        </authorList>
    </citation>
    <scope>NUCLEOTIDE SEQUENCE [LARGE SCALE GENOMIC DNA]</scope>
    <source>
        <strain evidence="2 4">KB18</strain>
    </source>
</reference>
<evidence type="ECO:0000313" key="4">
    <source>
        <dbReference type="Proteomes" id="UP000596035"/>
    </source>
</evidence>
<dbReference type="Proteomes" id="UP000596035">
    <property type="component" value="Chromosome"/>
</dbReference>
<protein>
    <recommendedName>
        <fullName evidence="5">Gamma-glutamylcyclotransferase AIG2-like domain-containing protein</fullName>
    </recommendedName>
</protein>
<name>A0A1Z2XUU8_9FIRM</name>
<dbReference type="AlphaFoldDB" id="A0A1Z2XUU8"/>
<gene>
    <name evidence="1" type="ORF">ADH66_17040</name>
    <name evidence="2" type="ORF">I5Q82_07430</name>
</gene>
<evidence type="ECO:0008006" key="5">
    <source>
        <dbReference type="Google" id="ProtNLM"/>
    </source>
</evidence>
<reference evidence="3" key="2">
    <citation type="submission" date="2017-05" db="EMBL/GenBank/DDBJ databases">
        <title>Improved OligoMM genomes.</title>
        <authorList>
            <person name="Garzetti D."/>
        </authorList>
    </citation>
    <scope>NUCLEOTIDE SEQUENCE [LARGE SCALE GENOMIC DNA]</scope>
    <source>
        <strain evidence="3">KB18</strain>
    </source>
</reference>